<dbReference type="EMBL" id="OZ022409">
    <property type="protein sequence ID" value="CAK9439870.1"/>
    <property type="molecule type" value="Genomic_DNA"/>
</dbReference>
<dbReference type="PANTHER" id="PTHR38422:SF1">
    <property type="entry name" value="SOMETHING ABOUT SILENCING PROTEIN 4"/>
    <property type="match status" value="1"/>
</dbReference>
<evidence type="ECO:0000313" key="4">
    <source>
        <dbReference type="Proteomes" id="UP001497383"/>
    </source>
</evidence>
<feature type="compositionally biased region" description="Basic and acidic residues" evidence="1">
    <location>
        <begin position="231"/>
        <end position="261"/>
    </location>
</feature>
<dbReference type="Pfam" id="PF15460">
    <property type="entry name" value="SAS4"/>
    <property type="match status" value="1"/>
</dbReference>
<gene>
    <name evidence="3" type="ORF">LODBEIA_P39700</name>
</gene>
<feature type="domain" description="Something about silencing protein 4" evidence="2">
    <location>
        <begin position="98"/>
        <end position="193"/>
    </location>
</feature>
<accession>A0ABP0ZNL4</accession>
<dbReference type="GeneID" id="92209166"/>
<dbReference type="InterPro" id="IPR038988">
    <property type="entry name" value="Sas4"/>
</dbReference>
<proteinExistence type="predicted"/>
<name>A0ABP0ZNL4_9ASCO</name>
<dbReference type="Proteomes" id="UP001497383">
    <property type="component" value="Chromosome 5"/>
</dbReference>
<feature type="region of interest" description="Disordered" evidence="1">
    <location>
        <begin position="1"/>
        <end position="21"/>
    </location>
</feature>
<dbReference type="InterPro" id="IPR029184">
    <property type="entry name" value="Sas4_dom"/>
</dbReference>
<evidence type="ECO:0000256" key="1">
    <source>
        <dbReference type="SAM" id="MobiDB-lite"/>
    </source>
</evidence>
<evidence type="ECO:0000313" key="3">
    <source>
        <dbReference type="EMBL" id="CAK9439870.1"/>
    </source>
</evidence>
<organism evidence="3 4">
    <name type="scientific">Lodderomyces beijingensis</name>
    <dbReference type="NCBI Taxonomy" id="1775926"/>
    <lineage>
        <taxon>Eukaryota</taxon>
        <taxon>Fungi</taxon>
        <taxon>Dikarya</taxon>
        <taxon>Ascomycota</taxon>
        <taxon>Saccharomycotina</taxon>
        <taxon>Pichiomycetes</taxon>
        <taxon>Debaryomycetaceae</taxon>
        <taxon>Candida/Lodderomyces clade</taxon>
        <taxon>Lodderomyces</taxon>
    </lineage>
</organism>
<feature type="region of interest" description="Disordered" evidence="1">
    <location>
        <begin position="223"/>
        <end position="289"/>
    </location>
</feature>
<reference evidence="3 4" key="1">
    <citation type="submission" date="2024-03" db="EMBL/GenBank/DDBJ databases">
        <authorList>
            <person name="Brejova B."/>
        </authorList>
    </citation>
    <scope>NUCLEOTIDE SEQUENCE [LARGE SCALE GENOMIC DNA]</scope>
    <source>
        <strain evidence="3 4">CBS 14171</strain>
    </source>
</reference>
<keyword evidence="4" id="KW-1185">Reference proteome</keyword>
<protein>
    <recommendedName>
        <fullName evidence="2">Something about silencing protein 4 domain-containing protein</fullName>
    </recommendedName>
</protein>
<dbReference type="RefSeq" id="XP_066830908.1">
    <property type="nucleotide sequence ID" value="XM_066974139.1"/>
</dbReference>
<dbReference type="PANTHER" id="PTHR38422">
    <property type="entry name" value="SOMETHING ABOUT SILENCING PROTEIN 4"/>
    <property type="match status" value="1"/>
</dbReference>
<evidence type="ECO:0000259" key="2">
    <source>
        <dbReference type="Pfam" id="PF15460"/>
    </source>
</evidence>
<sequence>MNSPRRLRSNDTLAKDPHPNNNLFNFDKVNQYLYNAKPIQISADASPNWPLYHFYTDDASLSPKPSIDPAKFKIIKLDASCQPPSSSLPPLFRTKKNDPLPASKFEIFHRKMRKDEKQMLNDEKIRHLSELDTLQHNLALLHQYDWIRHLPQITHIQDKNDLQEMELKRDLTVAEIERIMARSAEWRKKKDAFVLEMKNFDVVDDDDNDDLEYDVAWEKSMRFGESGNNKNNKDNNENKKKDKNVKNKDKKEKEKGLETPRVKKLTLKLGPPPSPKVHTPKSSQVKGASALERAKKLEEVGKEADINLFVTDTPHDYIFGCDFQDIPASITGFQLPQGLRRLK</sequence>